<evidence type="ECO:0000313" key="5">
    <source>
        <dbReference type="EMBL" id="KJD34063.1"/>
    </source>
</evidence>
<dbReference type="PANTHER" id="PTHR10963:SF55">
    <property type="entry name" value="GLYCOSIDE HYDROLASE FAMILY 16 PROTEIN"/>
    <property type="match status" value="1"/>
</dbReference>
<accession>A0A0D7W5T8</accession>
<comment type="caution">
    <text evidence="5">The sequence shown here is derived from an EMBL/GenBank/DDBJ whole genome shotgun (WGS) entry which is preliminary data.</text>
</comment>
<dbReference type="Gene3D" id="2.60.40.10">
    <property type="entry name" value="Immunoglobulins"/>
    <property type="match status" value="1"/>
</dbReference>
<dbReference type="Pfam" id="PF00801">
    <property type="entry name" value="PKD"/>
    <property type="match status" value="1"/>
</dbReference>
<dbReference type="InterPro" id="IPR013320">
    <property type="entry name" value="ConA-like_dom_sf"/>
</dbReference>
<feature type="domain" description="GH16" evidence="4">
    <location>
        <begin position="251"/>
        <end position="552"/>
    </location>
</feature>
<gene>
    <name evidence="5" type="ORF">PK35_04855</name>
</gene>
<feature type="domain" description="PKD" evidence="3">
    <location>
        <begin position="64"/>
        <end position="122"/>
    </location>
</feature>
<feature type="chain" id="PRO_5002325570" evidence="2">
    <location>
        <begin position="24"/>
        <end position="552"/>
    </location>
</feature>
<dbReference type="InterPro" id="IPR050546">
    <property type="entry name" value="Glycosyl_Hydrlase_16"/>
</dbReference>
<dbReference type="Pfam" id="PF00722">
    <property type="entry name" value="Glyco_hydro_16"/>
    <property type="match status" value="1"/>
</dbReference>
<dbReference type="SUPFAM" id="SSF49299">
    <property type="entry name" value="PKD domain"/>
    <property type="match status" value="1"/>
</dbReference>
<feature type="signal peptide" evidence="2">
    <location>
        <begin position="1"/>
        <end position="23"/>
    </location>
</feature>
<proteinExistence type="inferred from homology"/>
<dbReference type="GO" id="GO:0004553">
    <property type="term" value="F:hydrolase activity, hydrolyzing O-glycosyl compounds"/>
    <property type="evidence" value="ECO:0007669"/>
    <property type="project" value="InterPro"/>
</dbReference>
<dbReference type="PROSITE" id="PS50093">
    <property type="entry name" value="PKD"/>
    <property type="match status" value="1"/>
</dbReference>
<evidence type="ECO:0000256" key="1">
    <source>
        <dbReference type="ARBA" id="ARBA00006865"/>
    </source>
</evidence>
<dbReference type="EMBL" id="JTDV01000002">
    <property type="protein sequence ID" value="KJD34063.1"/>
    <property type="molecule type" value="Genomic_DNA"/>
</dbReference>
<dbReference type="Proteomes" id="UP000032361">
    <property type="component" value="Unassembled WGS sequence"/>
</dbReference>
<dbReference type="OrthoDB" id="9809583at2"/>
<dbReference type="CDD" id="cd00146">
    <property type="entry name" value="PKD"/>
    <property type="match status" value="1"/>
</dbReference>
<reference evidence="5 6" key="1">
    <citation type="journal article" date="2015" name="Antonie Van Leeuwenhoek">
        <title>Tamlana nanhaiensis sp. nov., isolated from surface seawater collected from the South China Sea.</title>
        <authorList>
            <person name="Liu X."/>
            <person name="Lai Q."/>
            <person name="Du Y."/>
            <person name="Li G."/>
            <person name="Sun F."/>
            <person name="Shao Z."/>
        </authorList>
    </citation>
    <scope>NUCLEOTIDE SEQUENCE [LARGE SCALE GENOMIC DNA]</scope>
    <source>
        <strain evidence="5 6">FHC16</strain>
    </source>
</reference>
<dbReference type="STRING" id="1382798.PK35_04855"/>
<dbReference type="InterPro" id="IPR013783">
    <property type="entry name" value="Ig-like_fold"/>
</dbReference>
<dbReference type="SUPFAM" id="SSF49899">
    <property type="entry name" value="Concanavalin A-like lectins/glucanases"/>
    <property type="match status" value="1"/>
</dbReference>
<comment type="similarity">
    <text evidence="1">Belongs to the glycosyl hydrolase 16 family.</text>
</comment>
<dbReference type="CDD" id="cd08023">
    <property type="entry name" value="GH16_laminarinase_like"/>
    <property type="match status" value="1"/>
</dbReference>
<evidence type="ECO:0000313" key="6">
    <source>
        <dbReference type="Proteomes" id="UP000032361"/>
    </source>
</evidence>
<dbReference type="InterPro" id="IPR000757">
    <property type="entry name" value="Beta-glucanase-like"/>
</dbReference>
<dbReference type="PROSITE" id="PS51762">
    <property type="entry name" value="GH16_2"/>
    <property type="match status" value="1"/>
</dbReference>
<dbReference type="InterPro" id="IPR035986">
    <property type="entry name" value="PKD_dom_sf"/>
</dbReference>
<evidence type="ECO:0000259" key="3">
    <source>
        <dbReference type="PROSITE" id="PS50093"/>
    </source>
</evidence>
<keyword evidence="6" id="KW-1185">Reference proteome</keyword>
<dbReference type="AlphaFoldDB" id="A0A0D7W5T8"/>
<dbReference type="RefSeq" id="WP_044625553.1">
    <property type="nucleotide sequence ID" value="NZ_JTDV01000002.1"/>
</dbReference>
<protein>
    <submittedName>
        <fullName evidence="5">Glucan endo-1,3-beta-D-glucosidase</fullName>
    </submittedName>
</protein>
<dbReference type="GO" id="GO:0005975">
    <property type="term" value="P:carbohydrate metabolic process"/>
    <property type="evidence" value="ECO:0007669"/>
    <property type="project" value="InterPro"/>
</dbReference>
<dbReference type="PROSITE" id="PS51257">
    <property type="entry name" value="PROKAR_LIPOPROTEIN"/>
    <property type="match status" value="1"/>
</dbReference>
<keyword evidence="2" id="KW-0732">Signal</keyword>
<name>A0A0D7W5T8_9FLAO</name>
<dbReference type="InterPro" id="IPR000601">
    <property type="entry name" value="PKD_dom"/>
</dbReference>
<evidence type="ECO:0000256" key="2">
    <source>
        <dbReference type="SAM" id="SignalP"/>
    </source>
</evidence>
<sequence>MKYLKYNIAIILSLVLLVLSCQEDDATIGEIIAPNTVEISAEIVGADTDNPDGDGSGFVNLIATANNAVSYKFDFGDGLSEVAPSGEVMHRFTKVGVNTYTVVVNAVGTGGLSSSTAIEVTVRSDFDDPEAKQLLSGGSSRTWYLAAADSEHLGVGPGNASIDAEGYWYPKWYAAQPFEKCGVEISACFCDDELTFNLDANGQLTYELNNNGFTFFNAGHQSVIGENAGEDACFAFDTSGTSIVSLAPTSTDWSLLPDPDFEVRGTVMNFSNDAFMSYYIGSSTYEIISITDTELHVRTLDGNDPGLAWYLKFQTSPAEDTFQSVFNTLVWSDEFDTPGAPDAAKWTYDLGAGGWGNNEVQTYTNNAENVIVEDGMLKITAVADGSGGYTSARLKSQDLQEFTYGRVEVRAKLPSAQGTWPAIWMLGANFDVVDWPACGEIDIMEQTGWDKSITSAALHMPGNSGGDAIFNETPNATSTSEFHNYSVEWTSTAIKILVDDTVFLSWANTPDTAFNADFFIILNVAMGGTLGGTIDPAFIQDTMEIEYVRVYQ</sequence>
<dbReference type="Gene3D" id="2.60.120.200">
    <property type="match status" value="1"/>
</dbReference>
<dbReference type="PANTHER" id="PTHR10963">
    <property type="entry name" value="GLYCOSYL HYDROLASE-RELATED"/>
    <property type="match status" value="1"/>
</dbReference>
<organism evidence="5 6">
    <name type="scientific">Neotamlana nanhaiensis</name>
    <dbReference type="NCBI Taxonomy" id="1382798"/>
    <lineage>
        <taxon>Bacteria</taxon>
        <taxon>Pseudomonadati</taxon>
        <taxon>Bacteroidota</taxon>
        <taxon>Flavobacteriia</taxon>
        <taxon>Flavobacteriales</taxon>
        <taxon>Flavobacteriaceae</taxon>
        <taxon>Neotamlana</taxon>
    </lineage>
</organism>
<dbReference type="PATRIC" id="fig|1382798.3.peg.2147"/>
<evidence type="ECO:0000259" key="4">
    <source>
        <dbReference type="PROSITE" id="PS51762"/>
    </source>
</evidence>